<feature type="region of interest" description="Disordered" evidence="1">
    <location>
        <begin position="155"/>
        <end position="209"/>
    </location>
</feature>
<feature type="region of interest" description="Disordered" evidence="1">
    <location>
        <begin position="603"/>
        <end position="623"/>
    </location>
</feature>
<evidence type="ECO:0000313" key="2">
    <source>
        <dbReference type="EMBL" id="KAL2270258.1"/>
    </source>
</evidence>
<dbReference type="GeneID" id="98123357"/>
<feature type="region of interest" description="Disordered" evidence="1">
    <location>
        <begin position="425"/>
        <end position="449"/>
    </location>
</feature>
<dbReference type="Proteomes" id="UP001600064">
    <property type="component" value="Unassembled WGS sequence"/>
</dbReference>
<sequence length="623" mass="68111">MAVDLPSRGFNRVTMATKLERLEKLFSKRKHTAGSHGHAASKKSAAPLPSPDAESRTFPEPSFIRPTSSRMMAREEVVFKPHPKLRSKSLPESSNATTVRITTPAPRSLRHVPAVPAPYTSMVPRTPQGAPIYATARRGDPSEAFANFSFPAQTDEALRSCRPQSTSRSRHLTPPTSPRTRADLKRDSAAAQLEPSLSPLKLNCQPEPECDCRSPTPGSITHELRDFDPSVWPKPRLNSDRRHTLMVTTPNDPNRPSLNLSRRPLSVIIPSPAARRTLKTLRQPPSMSRPTKRKSLGVALKEPTVDDFLALSDDDIADSNNVRAQTPGPCLPPFAAHPSTHPTLFRSPVWTSPVHPMVTLSPPLAARPAADAAIAAAKIAAKYRLNLLYVVNLWPSHMSRPSRSSPFDGAYGSRAGLSTHDLSFGALSPPESPMSQSSGDDSSGGFDLPRRGPGLAITGRLLAAYNLDTVQSPFRISVPANLKALRANDWLEFRNDRAAPDEYAVGYSRAFYTGYSPARGGKGPLANRRPSTPDDGASRGFWPPPNRGIVFSAFRAADEHGNVILSNQEELQEMYRDVEALVNMLVDTHKRQRYTCFPKSTPRRRCVNGSGGRMTQPQAARAA</sequence>
<feature type="compositionally biased region" description="Low complexity" evidence="1">
    <location>
        <begin position="435"/>
        <end position="447"/>
    </location>
</feature>
<feature type="region of interest" description="Disordered" evidence="1">
    <location>
        <begin position="521"/>
        <end position="542"/>
    </location>
</feature>
<reference evidence="2 3" key="1">
    <citation type="journal article" date="2024" name="Commun. Biol.">
        <title>Comparative genomic analysis of thermophilic fungi reveals convergent evolutionary adaptations and gene losses.</title>
        <authorList>
            <person name="Steindorff A.S."/>
            <person name="Aguilar-Pontes M.V."/>
            <person name="Robinson A.J."/>
            <person name="Andreopoulos B."/>
            <person name="LaButti K."/>
            <person name="Kuo A."/>
            <person name="Mondo S."/>
            <person name="Riley R."/>
            <person name="Otillar R."/>
            <person name="Haridas S."/>
            <person name="Lipzen A."/>
            <person name="Grimwood J."/>
            <person name="Schmutz J."/>
            <person name="Clum A."/>
            <person name="Reid I.D."/>
            <person name="Moisan M.C."/>
            <person name="Butler G."/>
            <person name="Nguyen T.T.M."/>
            <person name="Dewar K."/>
            <person name="Conant G."/>
            <person name="Drula E."/>
            <person name="Henrissat B."/>
            <person name="Hansel C."/>
            <person name="Singer S."/>
            <person name="Hutchinson M.I."/>
            <person name="de Vries R.P."/>
            <person name="Natvig D.O."/>
            <person name="Powell A.J."/>
            <person name="Tsang A."/>
            <person name="Grigoriev I.V."/>
        </authorList>
    </citation>
    <scope>NUCLEOTIDE SEQUENCE [LARGE SCALE GENOMIC DNA]</scope>
    <source>
        <strain evidence="2 3">ATCC 22073</strain>
    </source>
</reference>
<organism evidence="2 3">
    <name type="scientific">Remersonia thermophila</name>
    <dbReference type="NCBI Taxonomy" id="72144"/>
    <lineage>
        <taxon>Eukaryota</taxon>
        <taxon>Fungi</taxon>
        <taxon>Dikarya</taxon>
        <taxon>Ascomycota</taxon>
        <taxon>Pezizomycotina</taxon>
        <taxon>Sordariomycetes</taxon>
        <taxon>Sordariomycetidae</taxon>
        <taxon>Sordariales</taxon>
        <taxon>Sordariales incertae sedis</taxon>
        <taxon>Remersonia</taxon>
    </lineage>
</organism>
<feature type="compositionally biased region" description="Low complexity" evidence="1">
    <location>
        <begin position="34"/>
        <end position="47"/>
    </location>
</feature>
<evidence type="ECO:0000313" key="3">
    <source>
        <dbReference type="Proteomes" id="UP001600064"/>
    </source>
</evidence>
<dbReference type="RefSeq" id="XP_070868982.1">
    <property type="nucleotide sequence ID" value="XM_071008713.1"/>
</dbReference>
<dbReference type="EMBL" id="JAZGUE010000002">
    <property type="protein sequence ID" value="KAL2270258.1"/>
    <property type="molecule type" value="Genomic_DNA"/>
</dbReference>
<feature type="region of interest" description="Disordered" evidence="1">
    <location>
        <begin position="26"/>
        <end position="64"/>
    </location>
</feature>
<evidence type="ECO:0000256" key="1">
    <source>
        <dbReference type="SAM" id="MobiDB-lite"/>
    </source>
</evidence>
<protein>
    <submittedName>
        <fullName evidence="2">Uncharacterized protein</fullName>
    </submittedName>
</protein>
<comment type="caution">
    <text evidence="2">The sequence shown here is derived from an EMBL/GenBank/DDBJ whole genome shotgun (WGS) entry which is preliminary data.</text>
</comment>
<keyword evidence="3" id="KW-1185">Reference proteome</keyword>
<name>A0ABR4DIS2_9PEZI</name>
<proteinExistence type="predicted"/>
<gene>
    <name evidence="2" type="ORF">VTJ83DRAFT_2442</name>
</gene>
<accession>A0ABR4DIS2</accession>
<feature type="compositionally biased region" description="Polar residues" evidence="1">
    <location>
        <begin position="613"/>
        <end position="623"/>
    </location>
</feature>